<accession>B8GDB5</accession>
<feature type="transmembrane region" description="Helical" evidence="1">
    <location>
        <begin position="130"/>
        <end position="152"/>
    </location>
</feature>
<keyword evidence="1" id="KW-0812">Transmembrane</keyword>
<gene>
    <name evidence="2" type="ordered locus">Cagg_2303</name>
</gene>
<feature type="transmembrane region" description="Helical" evidence="1">
    <location>
        <begin position="229"/>
        <end position="252"/>
    </location>
</feature>
<dbReference type="HOGENOM" id="CLU_879090_0_0_0"/>
<feature type="transmembrane region" description="Helical" evidence="1">
    <location>
        <begin position="158"/>
        <end position="175"/>
    </location>
</feature>
<dbReference type="Proteomes" id="UP000002508">
    <property type="component" value="Chromosome"/>
</dbReference>
<feature type="transmembrane region" description="Helical" evidence="1">
    <location>
        <begin position="264"/>
        <end position="281"/>
    </location>
</feature>
<feature type="transmembrane region" description="Helical" evidence="1">
    <location>
        <begin position="65"/>
        <end position="85"/>
    </location>
</feature>
<name>B8GDB5_CHLAD</name>
<dbReference type="AlphaFoldDB" id="B8GDB5"/>
<evidence type="ECO:0000256" key="1">
    <source>
        <dbReference type="SAM" id="Phobius"/>
    </source>
</evidence>
<feature type="transmembrane region" description="Helical" evidence="1">
    <location>
        <begin position="195"/>
        <end position="217"/>
    </location>
</feature>
<proteinExistence type="predicted"/>
<feature type="transmembrane region" description="Helical" evidence="1">
    <location>
        <begin position="24"/>
        <end position="45"/>
    </location>
</feature>
<dbReference type="STRING" id="326427.Cagg_2303"/>
<sequence>MTSINIHNIIDYISTILKKSSMNIIVRIAVNLFFLGLIGIIFYQNQQIIPVVWNSLSIQKFVTCLLLYIISLVIQATIWISMIGYRQQHWYQGFDDFIQTYLMGRLPGGWWKWLGRITVYRALHLSKTTVLWVSVAELALLTISGASIIIVVSLSSPIWQSLTVFLSLILAWLFFRLFIVRRPECHHLGSPWQLIWYWCGYSVAWLLGATILYLLAAPLSVTPLSLKDTVLISTMSGLAGIVVQFLPISALLRDIALGALLNRFMDLPQIVMVVFMIRIIYSLGDMASSWITSIILLLMRHRLTNKPRSDTPYTAE</sequence>
<keyword evidence="3" id="KW-1185">Reference proteome</keyword>
<reference evidence="2" key="1">
    <citation type="submission" date="2008-12" db="EMBL/GenBank/DDBJ databases">
        <title>Complete sequence of Chloroflexus aggregans DSM 9485.</title>
        <authorList>
            <consortium name="US DOE Joint Genome Institute"/>
            <person name="Lucas S."/>
            <person name="Copeland A."/>
            <person name="Lapidus A."/>
            <person name="Glavina del Rio T."/>
            <person name="Dalin E."/>
            <person name="Tice H."/>
            <person name="Pitluck S."/>
            <person name="Foster B."/>
            <person name="Larimer F."/>
            <person name="Land M."/>
            <person name="Hauser L."/>
            <person name="Kyrpides N."/>
            <person name="Mikhailova N."/>
            <person name="Bryant D."/>
            <person name="Richardson P."/>
        </authorList>
    </citation>
    <scope>NUCLEOTIDE SEQUENCE</scope>
    <source>
        <strain evidence="2">DSM 9485</strain>
    </source>
</reference>
<keyword evidence="1" id="KW-1133">Transmembrane helix</keyword>
<dbReference type="EMBL" id="CP001337">
    <property type="protein sequence ID" value="ACL25182.1"/>
    <property type="molecule type" value="Genomic_DNA"/>
</dbReference>
<keyword evidence="1" id="KW-0472">Membrane</keyword>
<evidence type="ECO:0000313" key="2">
    <source>
        <dbReference type="EMBL" id="ACL25182.1"/>
    </source>
</evidence>
<dbReference type="KEGG" id="cag:Cagg_2303"/>
<evidence type="ECO:0000313" key="3">
    <source>
        <dbReference type="Proteomes" id="UP000002508"/>
    </source>
</evidence>
<protein>
    <submittedName>
        <fullName evidence="2">Uncharacterized protein</fullName>
    </submittedName>
</protein>
<organism evidence="2 3">
    <name type="scientific">Chloroflexus aggregans (strain MD-66 / DSM 9485)</name>
    <dbReference type="NCBI Taxonomy" id="326427"/>
    <lineage>
        <taxon>Bacteria</taxon>
        <taxon>Bacillati</taxon>
        <taxon>Chloroflexota</taxon>
        <taxon>Chloroflexia</taxon>
        <taxon>Chloroflexales</taxon>
        <taxon>Chloroflexineae</taxon>
        <taxon>Chloroflexaceae</taxon>
        <taxon>Chloroflexus</taxon>
    </lineage>
</organism>